<dbReference type="GO" id="GO:0070818">
    <property type="term" value="F:protoporphyrinogen oxidase activity"/>
    <property type="evidence" value="ECO:0007669"/>
    <property type="project" value="UniProtKB-UniRule"/>
</dbReference>
<dbReference type="Pfam" id="PF03653">
    <property type="entry name" value="UPF0093"/>
    <property type="match status" value="1"/>
</dbReference>
<dbReference type="RefSeq" id="WP_035378954.1">
    <property type="nucleotide sequence ID" value="NZ_BJVR01000004.1"/>
</dbReference>
<feature type="transmembrane region" description="Helical" evidence="14">
    <location>
        <begin position="89"/>
        <end position="108"/>
    </location>
</feature>
<sequence>MTIEAFLPWTRWFLAFHVMSVMAWMAGMFYLPRLFVYHCQVQIGSEESARFKIMERRLLRAIINPAMISSLFFGVLLVLTPGAVDWHAGWWHCKMAALLGMFAFHGFCARWRKDFEKDQNQHPERYYRIANEVPTVLMMIIVIMVIVRPF</sequence>
<comment type="subcellular location">
    <subcellularLocation>
        <location evidence="1 14">Cell membrane</location>
        <topology evidence="1 14">Multi-pass membrane protein</topology>
    </subcellularLocation>
</comment>
<evidence type="ECO:0000313" key="16">
    <source>
        <dbReference type="EMBL" id="GEL49691.1"/>
    </source>
</evidence>
<dbReference type="NCBIfam" id="TIGR00701">
    <property type="entry name" value="protoporphyrinogen oxidase HemJ"/>
    <property type="match status" value="1"/>
</dbReference>
<evidence type="ECO:0000313" key="18">
    <source>
        <dbReference type="EMBL" id="OUI86609.1"/>
    </source>
</evidence>
<evidence type="ECO:0000256" key="10">
    <source>
        <dbReference type="ARBA" id="ARBA00023002"/>
    </source>
</evidence>
<feature type="binding site" description="axial binding residue" evidence="14">
    <location>
        <position position="94"/>
    </location>
    <ligand>
        <name>heme</name>
        <dbReference type="ChEBI" id="CHEBI:30413"/>
    </ligand>
    <ligandPart>
        <name>Fe</name>
        <dbReference type="ChEBI" id="CHEBI:18248"/>
    </ligandPart>
</feature>
<evidence type="ECO:0000256" key="12">
    <source>
        <dbReference type="ARBA" id="ARBA00023136"/>
    </source>
</evidence>
<comment type="similarity">
    <text evidence="3 14 15">Belongs to the HemJ family.</text>
</comment>
<dbReference type="PIRSF" id="PIRSF004638">
    <property type="entry name" value="UCP004638"/>
    <property type="match status" value="1"/>
</dbReference>
<accession>A0A095B689</accession>
<comment type="pathway">
    <text evidence="2 14 15">Porphyrin-containing compound metabolism; protoporphyrin-IX biosynthesis; protoporphyrin-IX from protoporphyrinogen-IX: step 1/1.</text>
</comment>
<dbReference type="STRING" id="104102.AtDm6_1186"/>
<dbReference type="PATRIC" id="fig|104102.11.peg.2658"/>
<comment type="catalytic activity">
    <reaction evidence="13 14 15">
        <text>protoporphyrinogen IX + 3 A = protoporphyrin IX + 3 AH2</text>
        <dbReference type="Rhea" id="RHEA:62000"/>
        <dbReference type="ChEBI" id="CHEBI:13193"/>
        <dbReference type="ChEBI" id="CHEBI:17499"/>
        <dbReference type="ChEBI" id="CHEBI:57306"/>
        <dbReference type="ChEBI" id="CHEBI:57307"/>
    </reaction>
</comment>
<evidence type="ECO:0000256" key="6">
    <source>
        <dbReference type="ARBA" id="ARBA00022617"/>
    </source>
</evidence>
<keyword evidence="7 14" id="KW-0812">Transmembrane</keyword>
<evidence type="ECO:0000256" key="4">
    <source>
        <dbReference type="ARBA" id="ARBA00017504"/>
    </source>
</evidence>
<dbReference type="EC" id="1.3.99.-" evidence="14 15"/>
<feature type="transmembrane region" description="Helical" evidence="14">
    <location>
        <begin position="12"/>
        <end position="31"/>
    </location>
</feature>
<evidence type="ECO:0000256" key="15">
    <source>
        <dbReference type="PIRNR" id="PIRNR004638"/>
    </source>
</evidence>
<reference evidence="17 19" key="1">
    <citation type="submission" date="2014-06" db="EMBL/GenBank/DDBJ databases">
        <title>Functional and comparative genomic analyses of the Drosophila gut microbiota identify candidate symbiosis factors.</title>
        <authorList>
            <person name="Newell P.D."/>
            <person name="Chaston J.M."/>
            <person name="Douglas A.E."/>
        </authorList>
    </citation>
    <scope>NUCLEOTIDE SEQUENCE [LARGE SCALE GENOMIC DNA]</scope>
    <source>
        <strain evidence="17 19">DmCS_006</strain>
    </source>
</reference>
<evidence type="ECO:0000313" key="21">
    <source>
        <dbReference type="Proteomes" id="UP000321800"/>
    </source>
</evidence>
<protein>
    <recommendedName>
        <fullName evidence="4 14">Protoporphyrinogen IX oxidase</fullName>
        <shortName evidence="14">PPO</shortName>
        <ecNumber evidence="14 15">1.3.99.-</ecNumber>
    </recommendedName>
</protein>
<keyword evidence="6 14" id="KW-0349">Heme</keyword>
<dbReference type="GeneID" id="89478216"/>
<evidence type="ECO:0000256" key="11">
    <source>
        <dbReference type="ARBA" id="ARBA00023004"/>
    </source>
</evidence>
<dbReference type="PANTHER" id="PTHR40255">
    <property type="entry name" value="UPF0093 MEMBRANE PROTEIN SLR1790"/>
    <property type="match status" value="1"/>
</dbReference>
<dbReference type="AlphaFoldDB" id="A0A095B689"/>
<evidence type="ECO:0000256" key="8">
    <source>
        <dbReference type="ARBA" id="ARBA00022723"/>
    </source>
</evidence>
<feature type="binding site" description="axial binding residue" evidence="14">
    <location>
        <position position="17"/>
    </location>
    <ligand>
        <name>heme</name>
        <dbReference type="ChEBI" id="CHEBI:30413"/>
    </ligand>
    <ligandPart>
        <name>Fe</name>
        <dbReference type="ChEBI" id="CHEBI:18248"/>
    </ligandPart>
</feature>
<reference evidence="18 20" key="2">
    <citation type="submission" date="2014-06" db="EMBL/GenBank/DDBJ databases">
        <authorList>
            <person name="Ju J."/>
            <person name="Zhang J."/>
        </authorList>
    </citation>
    <scope>NUCLEOTIDE SEQUENCE [LARGE SCALE GENOMIC DNA]</scope>
    <source>
        <strain evidence="18">DmW_042</strain>
    </source>
</reference>
<evidence type="ECO:0000313" key="20">
    <source>
        <dbReference type="Proteomes" id="UP000194565"/>
    </source>
</evidence>
<dbReference type="PANTHER" id="PTHR40255:SF1">
    <property type="entry name" value="PROTOPORPHYRINOGEN IX OXIDASE"/>
    <property type="match status" value="1"/>
</dbReference>
<keyword evidence="19" id="KW-1185">Reference proteome</keyword>
<proteinExistence type="inferred from homology"/>
<dbReference type="UniPathway" id="UPA00251">
    <property type="reaction ID" value="UER00324"/>
</dbReference>
<dbReference type="EMBL" id="JOMM01000018">
    <property type="protein sequence ID" value="OUI86609.1"/>
    <property type="molecule type" value="Genomic_DNA"/>
</dbReference>
<dbReference type="Proteomes" id="UP000029448">
    <property type="component" value="Unassembled WGS sequence"/>
</dbReference>
<comment type="function">
    <text evidence="14 15">Catalyzes the oxidation of protoporphyrinogen IX to protoporphyrin IX.</text>
</comment>
<organism evidence="17 19">
    <name type="scientific">Acetobacter tropicalis</name>
    <dbReference type="NCBI Taxonomy" id="104102"/>
    <lineage>
        <taxon>Bacteria</taxon>
        <taxon>Pseudomonadati</taxon>
        <taxon>Pseudomonadota</taxon>
        <taxon>Alphaproteobacteria</taxon>
        <taxon>Acetobacterales</taxon>
        <taxon>Acetobacteraceae</taxon>
        <taxon>Acetobacter</taxon>
    </lineage>
</organism>
<keyword evidence="8 14" id="KW-0479">Metal-binding</keyword>
<dbReference type="EMBL" id="JOKM01000038">
    <property type="protein sequence ID" value="KGB24478.1"/>
    <property type="molecule type" value="Genomic_DNA"/>
</dbReference>
<evidence type="ECO:0000256" key="9">
    <source>
        <dbReference type="ARBA" id="ARBA00022989"/>
    </source>
</evidence>
<evidence type="ECO:0000256" key="3">
    <source>
        <dbReference type="ARBA" id="ARBA00006501"/>
    </source>
</evidence>
<dbReference type="GO" id="GO:0005886">
    <property type="term" value="C:plasma membrane"/>
    <property type="evidence" value="ECO:0007669"/>
    <property type="project" value="UniProtKB-SubCell"/>
</dbReference>
<gene>
    <name evidence="17" type="ORF">AtDm6_1186</name>
    <name evidence="16" type="ORF">ATR01nite_07660</name>
    <name evidence="18" type="ORF">HC62_04100</name>
</gene>
<evidence type="ECO:0000256" key="5">
    <source>
        <dbReference type="ARBA" id="ARBA00022475"/>
    </source>
</evidence>
<keyword evidence="11 14" id="KW-0408">Iron</keyword>
<evidence type="ECO:0000256" key="2">
    <source>
        <dbReference type="ARBA" id="ARBA00005073"/>
    </source>
</evidence>
<dbReference type="EMBL" id="BJVR01000004">
    <property type="protein sequence ID" value="GEL49691.1"/>
    <property type="molecule type" value="Genomic_DNA"/>
</dbReference>
<dbReference type="Proteomes" id="UP000194565">
    <property type="component" value="Unassembled WGS sequence"/>
</dbReference>
<comment type="cofactor">
    <cofactor evidence="14 15">
        <name>heme b</name>
        <dbReference type="ChEBI" id="CHEBI:60344"/>
    </cofactor>
    <text evidence="14 15">Binds 1 heme b (iron(II)-protoporphyrin IX) group per subunit.</text>
</comment>
<reference evidence="16 21" key="3">
    <citation type="submission" date="2019-07" db="EMBL/GenBank/DDBJ databases">
        <title>Whole genome shotgun sequence of Acetobacter tropicalis NBRC 16470.</title>
        <authorList>
            <person name="Hosoyama A."/>
            <person name="Uohara A."/>
            <person name="Ohji S."/>
            <person name="Ichikawa N."/>
        </authorList>
    </citation>
    <scope>NUCLEOTIDE SEQUENCE [LARGE SCALE GENOMIC DNA]</scope>
    <source>
        <strain evidence="16 21">NBRC 16470</strain>
    </source>
</reference>
<evidence type="ECO:0000256" key="14">
    <source>
        <dbReference type="HAMAP-Rule" id="MF_02239"/>
    </source>
</evidence>
<comment type="subunit">
    <text evidence="14">Homodimer.</text>
</comment>
<evidence type="ECO:0000256" key="7">
    <source>
        <dbReference type="ARBA" id="ARBA00022692"/>
    </source>
</evidence>
<dbReference type="Proteomes" id="UP000321800">
    <property type="component" value="Unassembled WGS sequence"/>
</dbReference>
<dbReference type="GO" id="GO:0006782">
    <property type="term" value="P:protoporphyrinogen IX biosynthetic process"/>
    <property type="evidence" value="ECO:0007669"/>
    <property type="project" value="UniProtKB-UniRule"/>
</dbReference>
<dbReference type="HAMAP" id="MF_02239">
    <property type="entry name" value="HemJ"/>
    <property type="match status" value="1"/>
</dbReference>
<comment type="caution">
    <text evidence="17">The sequence shown here is derived from an EMBL/GenBank/DDBJ whole genome shotgun (WGS) entry which is preliminary data.</text>
</comment>
<evidence type="ECO:0000313" key="19">
    <source>
        <dbReference type="Proteomes" id="UP000029448"/>
    </source>
</evidence>
<name>A0A095B689_9PROT</name>
<dbReference type="InterPro" id="IPR005265">
    <property type="entry name" value="HemJ-like"/>
</dbReference>
<evidence type="ECO:0000256" key="1">
    <source>
        <dbReference type="ARBA" id="ARBA00004651"/>
    </source>
</evidence>
<evidence type="ECO:0000313" key="17">
    <source>
        <dbReference type="EMBL" id="KGB24478.1"/>
    </source>
</evidence>
<feature type="transmembrane region" description="Helical" evidence="14">
    <location>
        <begin position="58"/>
        <end position="83"/>
    </location>
</feature>
<evidence type="ECO:0000256" key="13">
    <source>
        <dbReference type="ARBA" id="ARBA00048390"/>
    </source>
</evidence>
<keyword evidence="12 14" id="KW-0472">Membrane</keyword>
<feature type="transmembrane region" description="Helical" evidence="14">
    <location>
        <begin position="129"/>
        <end position="147"/>
    </location>
</feature>
<dbReference type="GO" id="GO:0046872">
    <property type="term" value="F:metal ion binding"/>
    <property type="evidence" value="ECO:0007669"/>
    <property type="project" value="UniProtKB-UniRule"/>
</dbReference>
<keyword evidence="5 14" id="KW-1003">Cell membrane</keyword>
<keyword evidence="9 14" id="KW-1133">Transmembrane helix</keyword>
<keyword evidence="10 14" id="KW-0560">Oxidoreductase</keyword>